<protein>
    <recommendedName>
        <fullName evidence="3">cysteine desulfurase</fullName>
        <ecNumber evidence="3">2.8.1.7</ecNumber>
    </recommendedName>
</protein>
<dbReference type="PANTHER" id="PTHR43586:SF4">
    <property type="entry name" value="ISOPENICILLIN N EPIMERASE"/>
    <property type="match status" value="1"/>
</dbReference>
<dbReference type="NCBIfam" id="TIGR01977">
    <property type="entry name" value="am_tr_V_EF2568"/>
    <property type="match status" value="1"/>
</dbReference>
<evidence type="ECO:0000256" key="1">
    <source>
        <dbReference type="ARBA" id="ARBA00001933"/>
    </source>
</evidence>
<evidence type="ECO:0000256" key="3">
    <source>
        <dbReference type="ARBA" id="ARBA00012239"/>
    </source>
</evidence>
<evidence type="ECO:0000313" key="8">
    <source>
        <dbReference type="Proteomes" id="UP000619534"/>
    </source>
</evidence>
<evidence type="ECO:0000259" key="6">
    <source>
        <dbReference type="Pfam" id="PF00266"/>
    </source>
</evidence>
<comment type="similarity">
    <text evidence="2">Belongs to the class-V pyridoxal-phosphate-dependent aminotransferase family. Csd subfamily.</text>
</comment>
<name>A0ABQ1PDA4_9BACI</name>
<keyword evidence="4" id="KW-0663">Pyridoxal phosphate</keyword>
<dbReference type="Pfam" id="PF00266">
    <property type="entry name" value="Aminotran_5"/>
    <property type="match status" value="1"/>
</dbReference>
<comment type="cofactor">
    <cofactor evidence="1">
        <name>pyridoxal 5'-phosphate</name>
        <dbReference type="ChEBI" id="CHEBI:597326"/>
    </cofactor>
</comment>
<keyword evidence="8" id="KW-1185">Reference proteome</keyword>
<dbReference type="EC" id="2.8.1.7" evidence="3"/>
<dbReference type="RefSeq" id="WP_062443595.1">
    <property type="nucleotide sequence ID" value="NZ_BMCJ01000005.1"/>
</dbReference>
<evidence type="ECO:0000256" key="2">
    <source>
        <dbReference type="ARBA" id="ARBA00010447"/>
    </source>
</evidence>
<evidence type="ECO:0000256" key="4">
    <source>
        <dbReference type="ARBA" id="ARBA00022898"/>
    </source>
</evidence>
<dbReference type="Gene3D" id="3.90.1150.10">
    <property type="entry name" value="Aspartate Aminotransferase, domain 1"/>
    <property type="match status" value="1"/>
</dbReference>
<dbReference type="InterPro" id="IPR000192">
    <property type="entry name" value="Aminotrans_V_dom"/>
</dbReference>
<dbReference type="EMBL" id="BMCJ01000005">
    <property type="protein sequence ID" value="GGC94927.1"/>
    <property type="molecule type" value="Genomic_DNA"/>
</dbReference>
<gene>
    <name evidence="7" type="ORF">GCM10007216_27060</name>
</gene>
<dbReference type="PIRSF" id="PIRSF005572">
    <property type="entry name" value="NifS"/>
    <property type="match status" value="1"/>
</dbReference>
<dbReference type="Gene3D" id="3.40.640.10">
    <property type="entry name" value="Type I PLP-dependent aspartate aminotransferase-like (Major domain)"/>
    <property type="match status" value="1"/>
</dbReference>
<dbReference type="InterPro" id="IPR010969">
    <property type="entry name" value="Cys_dSase-rel_unknwn_funct"/>
</dbReference>
<dbReference type="SUPFAM" id="SSF53383">
    <property type="entry name" value="PLP-dependent transferases"/>
    <property type="match status" value="1"/>
</dbReference>
<dbReference type="PANTHER" id="PTHR43586">
    <property type="entry name" value="CYSTEINE DESULFURASE"/>
    <property type="match status" value="1"/>
</dbReference>
<dbReference type="InterPro" id="IPR015424">
    <property type="entry name" value="PyrdxlP-dep_Trfase"/>
</dbReference>
<sequence length="380" mass="41631">MIYLDQAASSFPKPKVVAEAMVEAVNDYGANPGRGNHALADRAAKVIQTTRKLLAERFGVSNPKKVLFFSNATGALNQAISGFPFSEGDHVITTRFEHNSVRRPLEHLKEKKKIEVTYLEGNSEELAADLKAVIRPETKLVVISHASNITGEIAPLKSMMEIIKETDSKVLVDASQTAGHFPIHMKELGIDMLAFPGHKRLLGPQGTGALLVEGEIKLDPLVYGGTGSFSELPTQPDRWPEKYESGTLNTPGIAGWKAALQELDEINCVSRETYLTIRLMEGLAAIKDVMIYGPGPDVERMPVLAFNIGDISSQEIAMILDSHYQIAVRAGLHCSPTSHDFYATSDQGAVRASIGPYNTEEEIDRLIQAIDEIRNGYMEM</sequence>
<dbReference type="InterPro" id="IPR015422">
    <property type="entry name" value="PyrdxlP-dep_Trfase_small"/>
</dbReference>
<evidence type="ECO:0000313" key="7">
    <source>
        <dbReference type="EMBL" id="GGC94927.1"/>
    </source>
</evidence>
<proteinExistence type="inferred from homology"/>
<comment type="caution">
    <text evidence="7">The sequence shown here is derived from an EMBL/GenBank/DDBJ whole genome shotgun (WGS) entry which is preliminary data.</text>
</comment>
<reference evidence="8" key="1">
    <citation type="journal article" date="2019" name="Int. J. Syst. Evol. Microbiol.">
        <title>The Global Catalogue of Microorganisms (GCM) 10K type strain sequencing project: providing services to taxonomists for standard genome sequencing and annotation.</title>
        <authorList>
            <consortium name="The Broad Institute Genomics Platform"/>
            <consortium name="The Broad Institute Genome Sequencing Center for Infectious Disease"/>
            <person name="Wu L."/>
            <person name="Ma J."/>
        </authorList>
    </citation>
    <scope>NUCLEOTIDE SEQUENCE [LARGE SCALE GENOMIC DNA]</scope>
    <source>
        <strain evidence="8">CCM 7282</strain>
    </source>
</reference>
<accession>A0ABQ1PDA4</accession>
<organism evidence="7 8">
    <name type="scientific">Thalassobacillus devorans</name>
    <dbReference type="NCBI Taxonomy" id="279813"/>
    <lineage>
        <taxon>Bacteria</taxon>
        <taxon>Bacillati</taxon>
        <taxon>Bacillota</taxon>
        <taxon>Bacilli</taxon>
        <taxon>Bacillales</taxon>
        <taxon>Bacillaceae</taxon>
        <taxon>Thalassobacillus</taxon>
    </lineage>
</organism>
<dbReference type="InterPro" id="IPR016454">
    <property type="entry name" value="Cysteine_dSase"/>
</dbReference>
<feature type="domain" description="Aminotransferase class V" evidence="6">
    <location>
        <begin position="2"/>
        <end position="366"/>
    </location>
</feature>
<dbReference type="Proteomes" id="UP000619534">
    <property type="component" value="Unassembled WGS sequence"/>
</dbReference>
<evidence type="ECO:0000256" key="5">
    <source>
        <dbReference type="ARBA" id="ARBA00050776"/>
    </source>
</evidence>
<dbReference type="InterPro" id="IPR015421">
    <property type="entry name" value="PyrdxlP-dep_Trfase_major"/>
</dbReference>
<comment type="catalytic activity">
    <reaction evidence="5">
        <text>(sulfur carrier)-H + L-cysteine = (sulfur carrier)-SH + L-alanine</text>
        <dbReference type="Rhea" id="RHEA:43892"/>
        <dbReference type="Rhea" id="RHEA-COMP:14737"/>
        <dbReference type="Rhea" id="RHEA-COMP:14739"/>
        <dbReference type="ChEBI" id="CHEBI:29917"/>
        <dbReference type="ChEBI" id="CHEBI:35235"/>
        <dbReference type="ChEBI" id="CHEBI:57972"/>
        <dbReference type="ChEBI" id="CHEBI:64428"/>
        <dbReference type="EC" id="2.8.1.7"/>
    </reaction>
</comment>